<dbReference type="SUPFAM" id="SSF53098">
    <property type="entry name" value="Ribonuclease H-like"/>
    <property type="match status" value="1"/>
</dbReference>
<evidence type="ECO:0000313" key="3">
    <source>
        <dbReference type="Proteomes" id="UP000092462"/>
    </source>
</evidence>
<evidence type="ECO:0000256" key="1">
    <source>
        <dbReference type="ARBA" id="ARBA00012493"/>
    </source>
</evidence>
<dbReference type="EC" id="2.7.7.49" evidence="1"/>
<dbReference type="InterPro" id="IPR054465">
    <property type="entry name" value="Integrase_p58-like_C"/>
</dbReference>
<dbReference type="Gene3D" id="3.30.420.10">
    <property type="entry name" value="Ribonuclease H-like superfamily/Ribonuclease H"/>
    <property type="match status" value="1"/>
</dbReference>
<dbReference type="Pfam" id="PF17921">
    <property type="entry name" value="Integrase_H2C2"/>
    <property type="match status" value="1"/>
</dbReference>
<dbReference type="Gene3D" id="1.10.340.70">
    <property type="match status" value="1"/>
</dbReference>
<accession>A0A1B0D850</accession>
<dbReference type="EMBL" id="AJVK01036739">
    <property type="status" value="NOT_ANNOTATED_CDS"/>
    <property type="molecule type" value="Genomic_DNA"/>
</dbReference>
<evidence type="ECO:0000313" key="2">
    <source>
        <dbReference type="EnsemblMetazoa" id="PPAI003723-PA"/>
    </source>
</evidence>
<dbReference type="Pfam" id="PF22938">
    <property type="entry name" value="Integrase_p58_C"/>
    <property type="match status" value="1"/>
</dbReference>
<dbReference type="PROSITE" id="PS50994">
    <property type="entry name" value="INTEGRASE"/>
    <property type="match status" value="1"/>
</dbReference>
<dbReference type="InterPro" id="IPR001584">
    <property type="entry name" value="Integrase_cat-core"/>
</dbReference>
<keyword evidence="3" id="KW-1185">Reference proteome</keyword>
<dbReference type="GO" id="GO:0015074">
    <property type="term" value="P:DNA integration"/>
    <property type="evidence" value="ECO:0007669"/>
    <property type="project" value="InterPro"/>
</dbReference>
<dbReference type="GO" id="GO:0003676">
    <property type="term" value="F:nucleic acid binding"/>
    <property type="evidence" value="ECO:0007669"/>
    <property type="project" value="InterPro"/>
</dbReference>
<dbReference type="InterPro" id="IPR041588">
    <property type="entry name" value="Integrase_H2C2"/>
</dbReference>
<dbReference type="InterPro" id="IPR050951">
    <property type="entry name" value="Retrovirus_Pol_polyprotein"/>
</dbReference>
<dbReference type="PANTHER" id="PTHR37984">
    <property type="entry name" value="PROTEIN CBG26694"/>
    <property type="match status" value="1"/>
</dbReference>
<dbReference type="FunFam" id="3.30.420.10:FF:000032">
    <property type="entry name" value="Retrovirus-related Pol polyprotein from transposon 297-like Protein"/>
    <property type="match status" value="1"/>
</dbReference>
<dbReference type="AlphaFoldDB" id="A0A1B0D850"/>
<name>A0A1B0D850_PHLPP</name>
<organism evidence="2 3">
    <name type="scientific">Phlebotomus papatasi</name>
    <name type="common">Sandfly</name>
    <dbReference type="NCBI Taxonomy" id="29031"/>
    <lineage>
        <taxon>Eukaryota</taxon>
        <taxon>Metazoa</taxon>
        <taxon>Ecdysozoa</taxon>
        <taxon>Arthropoda</taxon>
        <taxon>Hexapoda</taxon>
        <taxon>Insecta</taxon>
        <taxon>Pterygota</taxon>
        <taxon>Neoptera</taxon>
        <taxon>Endopterygota</taxon>
        <taxon>Diptera</taxon>
        <taxon>Nematocera</taxon>
        <taxon>Psychodoidea</taxon>
        <taxon>Psychodidae</taxon>
        <taxon>Phlebotomus</taxon>
        <taxon>Phlebotomus</taxon>
    </lineage>
</organism>
<dbReference type="GO" id="GO:0003964">
    <property type="term" value="F:RNA-directed DNA polymerase activity"/>
    <property type="evidence" value="ECO:0007669"/>
    <property type="project" value="UniProtKB-EC"/>
</dbReference>
<reference evidence="2" key="1">
    <citation type="submission" date="2022-08" db="UniProtKB">
        <authorList>
            <consortium name="EnsemblMetazoa"/>
        </authorList>
    </citation>
    <scope>IDENTIFICATION</scope>
    <source>
        <strain evidence="2">Israel</strain>
    </source>
</reference>
<dbReference type="VEuPathDB" id="VectorBase:PPAI003723"/>
<dbReference type="InterPro" id="IPR012337">
    <property type="entry name" value="RNaseH-like_sf"/>
</dbReference>
<protein>
    <recommendedName>
        <fullName evidence="1">RNA-directed DNA polymerase</fullName>
        <ecNumber evidence="1">2.7.7.49</ecNumber>
    </recommendedName>
</protein>
<dbReference type="Pfam" id="PF00665">
    <property type="entry name" value="rve"/>
    <property type="match status" value="1"/>
</dbReference>
<dbReference type="PANTHER" id="PTHR37984:SF15">
    <property type="entry name" value="INTEGRASE CATALYTIC DOMAIN-CONTAINING PROTEIN"/>
    <property type="match status" value="1"/>
</dbReference>
<dbReference type="InterPro" id="IPR036397">
    <property type="entry name" value="RNaseH_sf"/>
</dbReference>
<proteinExistence type="predicted"/>
<dbReference type="EnsemblMetazoa" id="PPAI003723-RA">
    <property type="protein sequence ID" value="PPAI003723-PA"/>
    <property type="gene ID" value="PPAI003723"/>
</dbReference>
<sequence length="336" mass="38821">MVPIILKELHGGSTGGHFGITKTLRKFRERFYFPTSRKAVTSYCHACDICAAKMGPPRTTRGRLHPMPSGSPGDRWAMDILGPLPRTPRGSKYVLVVMDYFTKWPELLAIPDQSTVTVADALVDQVITRFGVPCEIHSDQGRNFESEVMAEVFKILGTEHTRTTPLRPQSDGMVERANRTILQFLSKFVDDNQEDWDRMLPMFGMAYRSAVHEASGFTPAMMTLGHEIRLPVDLKFGRPMEQEEPHEYVENLRRRMDAVHQEARKKLCLAAETMKTRYDRNARPREFRGHDRVWFYNPRRRKGRSPKLQSDWEGPYRVVERINDVVYRIQLGKKTP</sequence>
<dbReference type="VEuPathDB" id="VectorBase:PPAPM1_002952"/>
<dbReference type="Proteomes" id="UP000092462">
    <property type="component" value="Unassembled WGS sequence"/>
</dbReference>